<dbReference type="PANTHER" id="PTHR11803:SF39">
    <property type="entry name" value="2-IMINOBUTANOATE_2-IMINOPROPANOATE DEAMINASE"/>
    <property type="match status" value="1"/>
</dbReference>
<comment type="caution">
    <text evidence="1">The sequence shown here is derived from an EMBL/GenBank/DDBJ whole genome shotgun (WGS) entry which is preliminary data.</text>
</comment>
<sequence>MVLRESFELAGHGHGELPIPTVTRVGEIIATGGIRGVDRASGVLPDDLSRQVELMFHNLIAAVELAGGDAGSIVKVTVHIRDVAARSSINAAWLHHFPDAHSRPARHVIETPALAGRMLVQCEALALAVQEIGG</sequence>
<dbReference type="Proteomes" id="UP001139451">
    <property type="component" value="Unassembled WGS sequence"/>
</dbReference>
<evidence type="ECO:0000313" key="1">
    <source>
        <dbReference type="EMBL" id="MCP3730037.1"/>
    </source>
</evidence>
<dbReference type="Gene3D" id="3.30.1330.40">
    <property type="entry name" value="RutC-like"/>
    <property type="match status" value="1"/>
</dbReference>
<dbReference type="CDD" id="cd00448">
    <property type="entry name" value="YjgF_YER057c_UK114_family"/>
    <property type="match status" value="1"/>
</dbReference>
<dbReference type="GO" id="GO:0019239">
    <property type="term" value="F:deaminase activity"/>
    <property type="evidence" value="ECO:0007669"/>
    <property type="project" value="TreeGrafter"/>
</dbReference>
<name>A0A9X2HHI1_9SPHN</name>
<dbReference type="GO" id="GO:0005829">
    <property type="term" value="C:cytosol"/>
    <property type="evidence" value="ECO:0007669"/>
    <property type="project" value="TreeGrafter"/>
</dbReference>
<dbReference type="SUPFAM" id="SSF55298">
    <property type="entry name" value="YjgF-like"/>
    <property type="match status" value="1"/>
</dbReference>
<dbReference type="PANTHER" id="PTHR11803">
    <property type="entry name" value="2-IMINOBUTANOATE/2-IMINOPROPANOATE DEAMINASE RIDA"/>
    <property type="match status" value="1"/>
</dbReference>
<dbReference type="RefSeq" id="WP_254292147.1">
    <property type="nucleotide sequence ID" value="NZ_JAMLDX010000003.1"/>
</dbReference>
<dbReference type="AlphaFoldDB" id="A0A9X2HHI1"/>
<protein>
    <submittedName>
        <fullName evidence="1">RidA family protein</fullName>
    </submittedName>
</protein>
<keyword evidence="2" id="KW-1185">Reference proteome</keyword>
<evidence type="ECO:0000313" key="2">
    <source>
        <dbReference type="Proteomes" id="UP001139451"/>
    </source>
</evidence>
<accession>A0A9X2HHI1</accession>
<reference evidence="1" key="1">
    <citation type="submission" date="2022-05" db="EMBL/GenBank/DDBJ databases">
        <title>Sphingomonas sp. strain MG17 Genome sequencing and assembly.</title>
        <authorList>
            <person name="Kim I."/>
        </authorList>
    </citation>
    <scope>NUCLEOTIDE SEQUENCE</scope>
    <source>
        <strain evidence="1">MG17</strain>
    </source>
</reference>
<organism evidence="1 2">
    <name type="scientific">Sphingomonas tagetis</name>
    <dbReference type="NCBI Taxonomy" id="2949092"/>
    <lineage>
        <taxon>Bacteria</taxon>
        <taxon>Pseudomonadati</taxon>
        <taxon>Pseudomonadota</taxon>
        <taxon>Alphaproteobacteria</taxon>
        <taxon>Sphingomonadales</taxon>
        <taxon>Sphingomonadaceae</taxon>
        <taxon>Sphingomonas</taxon>
    </lineage>
</organism>
<dbReference type="InterPro" id="IPR035959">
    <property type="entry name" value="RutC-like_sf"/>
</dbReference>
<gene>
    <name evidence="1" type="ORF">M9978_06305</name>
</gene>
<dbReference type="InterPro" id="IPR006175">
    <property type="entry name" value="YjgF/YER057c/UK114"/>
</dbReference>
<dbReference type="Pfam" id="PF01042">
    <property type="entry name" value="Ribonuc_L-PSP"/>
    <property type="match status" value="1"/>
</dbReference>
<dbReference type="EMBL" id="JAMLDX010000003">
    <property type="protein sequence ID" value="MCP3730037.1"/>
    <property type="molecule type" value="Genomic_DNA"/>
</dbReference>
<proteinExistence type="predicted"/>